<dbReference type="PRINTS" id="PR00834">
    <property type="entry name" value="PROTEASES2C"/>
</dbReference>
<name>A0ABP9W412_9BACT</name>
<dbReference type="Pfam" id="PF13365">
    <property type="entry name" value="Trypsin_2"/>
    <property type="match status" value="1"/>
</dbReference>
<reference evidence="5 6" key="1">
    <citation type="submission" date="2024-02" db="EMBL/GenBank/DDBJ databases">
        <title>Rhodopirellula caenicola NBRC 110016.</title>
        <authorList>
            <person name="Ichikawa N."/>
            <person name="Katano-Makiyama Y."/>
            <person name="Hidaka K."/>
        </authorList>
    </citation>
    <scope>NUCLEOTIDE SEQUENCE [LARGE SCALE GENOMIC DNA]</scope>
    <source>
        <strain evidence="5 6">NBRC 110016</strain>
    </source>
</reference>
<evidence type="ECO:0000313" key="6">
    <source>
        <dbReference type="Proteomes" id="UP001416858"/>
    </source>
</evidence>
<keyword evidence="2" id="KW-0378">Hydrolase</keyword>
<dbReference type="RefSeq" id="WP_345689183.1">
    <property type="nucleotide sequence ID" value="NZ_BAABRO010000030.1"/>
</dbReference>
<sequence>MTRVVWKDWIAKAALLIICLCCVLAGSSGIAQEAIPADRLDALKKATVYVRVETGRFGRTGSGFLMGKVGQWGYIVTNQHVVQQHGTSPRTVEVDFNSGSANRITMPAEVLSEDRSRDLAVLRIKNDNLPDPIKLISTNQIRETVPVFILGYPFGNALSTNQRGPSVTIGKGSISSIHTDDFGVIGQVQVDGDINPGNSGGPIVFADGSLMGVSVATVLGTQIGIGIPCESVLAMLDGRVGAMSIERKAKEDDRVELNFKANLIDPLGKLKRVSVFYIEAEKVKRLESNEDGTWSSIASNMVEVKLKISDQSATGSHVVRGDDGATVEYYQQIRFTNGKGKTFYTSPGKFQITFAEKADKKSDRKIVQGDRDADDWIGGAEKNDDAPQDKLGAAEMQQDDADDWISADIGNIAAGPNNQAQATNTPLADEPFTCVDATCRLLKFDASEMVNNMVWSTDHQHFFVLKQSGVLSKISFPGLVEVLRLDLASPCSWIEMSKEGLCVLVKATQDLIVLDEKTLKRKKKLAVGDAETFGASPQLSYAYFYGKDYVLSVADLSDGKVVNQYPLAAFNRPIRRIGDVNMPTVSPDGEYLFCESSECLHKLRIRGKTLTYLQGGPRIGSNAQRIEISDDSKYVAMPSGGGNGKGYSTYLYRVSDITNPILEVDSGAYPRALSLDKQARMIYAQDHATELKTMTSGGQLLKNYDLAPRSSGTTDFLVHPSGYNVIVFAAPHLFVVQLPRY</sequence>
<keyword evidence="4" id="KW-0732">Signal</keyword>
<evidence type="ECO:0000313" key="5">
    <source>
        <dbReference type="EMBL" id="GAA5510892.1"/>
    </source>
</evidence>
<accession>A0ABP9W412</accession>
<evidence type="ECO:0000256" key="1">
    <source>
        <dbReference type="ARBA" id="ARBA00022670"/>
    </source>
</evidence>
<dbReference type="PANTHER" id="PTHR43343:SF3">
    <property type="entry name" value="PROTEASE DO-LIKE 8, CHLOROPLASTIC"/>
    <property type="match status" value="1"/>
</dbReference>
<proteinExistence type="predicted"/>
<feature type="signal peptide" evidence="4">
    <location>
        <begin position="1"/>
        <end position="33"/>
    </location>
</feature>
<comment type="caution">
    <text evidence="5">The sequence shown here is derived from an EMBL/GenBank/DDBJ whole genome shotgun (WGS) entry which is preliminary data.</text>
</comment>
<evidence type="ECO:0000256" key="2">
    <source>
        <dbReference type="ARBA" id="ARBA00022801"/>
    </source>
</evidence>
<feature type="region of interest" description="Disordered" evidence="3">
    <location>
        <begin position="361"/>
        <end position="388"/>
    </location>
</feature>
<evidence type="ECO:0000256" key="3">
    <source>
        <dbReference type="SAM" id="MobiDB-lite"/>
    </source>
</evidence>
<dbReference type="SUPFAM" id="SSF50494">
    <property type="entry name" value="Trypsin-like serine proteases"/>
    <property type="match status" value="1"/>
</dbReference>
<evidence type="ECO:0000256" key="4">
    <source>
        <dbReference type="SAM" id="SignalP"/>
    </source>
</evidence>
<keyword evidence="1" id="KW-0645">Protease</keyword>
<feature type="chain" id="PRO_5047051150" evidence="4">
    <location>
        <begin position="34"/>
        <end position="741"/>
    </location>
</feature>
<keyword evidence="6" id="KW-1185">Reference proteome</keyword>
<dbReference type="Proteomes" id="UP001416858">
    <property type="component" value="Unassembled WGS sequence"/>
</dbReference>
<feature type="compositionally biased region" description="Basic and acidic residues" evidence="3">
    <location>
        <begin position="361"/>
        <end position="371"/>
    </location>
</feature>
<dbReference type="InterPro" id="IPR001940">
    <property type="entry name" value="Peptidase_S1C"/>
</dbReference>
<dbReference type="SUPFAM" id="SSF82171">
    <property type="entry name" value="DPP6 N-terminal domain-like"/>
    <property type="match status" value="1"/>
</dbReference>
<dbReference type="InterPro" id="IPR051201">
    <property type="entry name" value="Chloro_Bact_Ser_Proteases"/>
</dbReference>
<dbReference type="EMBL" id="BAABRO010000030">
    <property type="protein sequence ID" value="GAA5510892.1"/>
    <property type="molecule type" value="Genomic_DNA"/>
</dbReference>
<gene>
    <name evidence="5" type="ORF">Rcae01_06404</name>
</gene>
<dbReference type="InterPro" id="IPR009003">
    <property type="entry name" value="Peptidase_S1_PA"/>
</dbReference>
<dbReference type="PANTHER" id="PTHR43343">
    <property type="entry name" value="PEPTIDASE S12"/>
    <property type="match status" value="1"/>
</dbReference>
<organism evidence="5 6">
    <name type="scientific">Novipirellula caenicola</name>
    <dbReference type="NCBI Taxonomy" id="1536901"/>
    <lineage>
        <taxon>Bacteria</taxon>
        <taxon>Pseudomonadati</taxon>
        <taxon>Planctomycetota</taxon>
        <taxon>Planctomycetia</taxon>
        <taxon>Pirellulales</taxon>
        <taxon>Pirellulaceae</taxon>
        <taxon>Novipirellula</taxon>
    </lineage>
</organism>
<dbReference type="Gene3D" id="2.40.10.120">
    <property type="match status" value="1"/>
</dbReference>
<protein>
    <submittedName>
        <fullName evidence="5">Uncharacterized protein</fullName>
    </submittedName>
</protein>